<keyword evidence="5 6" id="KW-0472">Membrane</keyword>
<feature type="transmembrane region" description="Helical" evidence="6">
    <location>
        <begin position="38"/>
        <end position="55"/>
    </location>
</feature>
<keyword evidence="4 6" id="KW-1133">Transmembrane helix</keyword>
<sequence>MANSKNILFLVLANLFWAGNFIFGHMVVAEISPLQLTWARWLIALVALIPLALIVDKGAWKSALKEWALHLLLALLGVIGFNLLSYVALQHTTAVDVALVGAINPASIAIVAAIIMRERLRGISILGFIVSLGGVALVLTNGRLSEIFTMDYNVGQLFMLGAVAAWTLFSVLGRKLTSPPVTSTMIQAIMAVALLTPFVLATDTDFTMSGGAWTGLLYIAFFPSVLSFMFWNIAVRRIGAARSGIFLNLLPVFTVLLSLALGGPLSLIQLIGGVVVIAGVTITVRPPKQAIN</sequence>
<keyword evidence="9" id="KW-1185">Reference proteome</keyword>
<dbReference type="RefSeq" id="WP_167146609.1">
    <property type="nucleotide sequence ID" value="NZ_JAAMOX010000001.1"/>
</dbReference>
<evidence type="ECO:0000313" key="8">
    <source>
        <dbReference type="EMBL" id="NIH52281.1"/>
    </source>
</evidence>
<dbReference type="PANTHER" id="PTHR32322:SF2">
    <property type="entry name" value="EAMA DOMAIN-CONTAINING PROTEIN"/>
    <property type="match status" value="1"/>
</dbReference>
<evidence type="ECO:0000256" key="1">
    <source>
        <dbReference type="ARBA" id="ARBA00004141"/>
    </source>
</evidence>
<feature type="transmembrane region" description="Helical" evidence="6">
    <location>
        <begin position="245"/>
        <end position="261"/>
    </location>
</feature>
<evidence type="ECO:0000259" key="7">
    <source>
        <dbReference type="Pfam" id="PF00892"/>
    </source>
</evidence>
<comment type="similarity">
    <text evidence="2">Belongs to the EamA transporter family.</text>
</comment>
<organism evidence="8 9">
    <name type="scientific">Lysinibacter cavernae</name>
    <dbReference type="NCBI Taxonomy" id="1640652"/>
    <lineage>
        <taxon>Bacteria</taxon>
        <taxon>Bacillati</taxon>
        <taxon>Actinomycetota</taxon>
        <taxon>Actinomycetes</taxon>
        <taxon>Micrococcales</taxon>
        <taxon>Microbacteriaceae</taxon>
        <taxon>Lysinibacter</taxon>
    </lineage>
</organism>
<feature type="transmembrane region" description="Helical" evidence="6">
    <location>
        <begin position="7"/>
        <end position="26"/>
    </location>
</feature>
<dbReference type="SUPFAM" id="SSF103481">
    <property type="entry name" value="Multidrug resistance efflux transporter EmrE"/>
    <property type="match status" value="2"/>
</dbReference>
<protein>
    <submittedName>
        <fullName evidence="8">Drug/metabolite transporter (DMT)-like permease</fullName>
    </submittedName>
</protein>
<evidence type="ECO:0000256" key="3">
    <source>
        <dbReference type="ARBA" id="ARBA00022692"/>
    </source>
</evidence>
<evidence type="ECO:0000256" key="2">
    <source>
        <dbReference type="ARBA" id="ARBA00007362"/>
    </source>
</evidence>
<keyword evidence="3 6" id="KW-0812">Transmembrane</keyword>
<feature type="transmembrane region" description="Helical" evidence="6">
    <location>
        <begin position="213"/>
        <end position="233"/>
    </location>
</feature>
<evidence type="ECO:0000256" key="6">
    <source>
        <dbReference type="SAM" id="Phobius"/>
    </source>
</evidence>
<comment type="caution">
    <text evidence="8">The sequence shown here is derived from an EMBL/GenBank/DDBJ whole genome shotgun (WGS) entry which is preliminary data.</text>
</comment>
<dbReference type="EMBL" id="JAAMOX010000001">
    <property type="protein sequence ID" value="NIH52281.1"/>
    <property type="molecule type" value="Genomic_DNA"/>
</dbReference>
<evidence type="ECO:0000256" key="4">
    <source>
        <dbReference type="ARBA" id="ARBA00022989"/>
    </source>
</evidence>
<evidence type="ECO:0000256" key="5">
    <source>
        <dbReference type="ARBA" id="ARBA00023136"/>
    </source>
</evidence>
<feature type="transmembrane region" description="Helical" evidence="6">
    <location>
        <begin position="123"/>
        <end position="142"/>
    </location>
</feature>
<feature type="transmembrane region" description="Helical" evidence="6">
    <location>
        <begin position="67"/>
        <end position="89"/>
    </location>
</feature>
<reference evidence="8 9" key="1">
    <citation type="submission" date="2020-02" db="EMBL/GenBank/DDBJ databases">
        <title>Sequencing the genomes of 1000 actinobacteria strains.</title>
        <authorList>
            <person name="Klenk H.-P."/>
        </authorList>
    </citation>
    <scope>NUCLEOTIDE SEQUENCE [LARGE SCALE GENOMIC DNA]</scope>
    <source>
        <strain evidence="8 9">DSM 27960</strain>
    </source>
</reference>
<proteinExistence type="inferred from homology"/>
<dbReference type="InterPro" id="IPR000620">
    <property type="entry name" value="EamA_dom"/>
</dbReference>
<dbReference type="Proteomes" id="UP000541033">
    <property type="component" value="Unassembled WGS sequence"/>
</dbReference>
<feature type="transmembrane region" description="Helical" evidence="6">
    <location>
        <begin position="154"/>
        <end position="172"/>
    </location>
</feature>
<feature type="domain" description="EamA" evidence="7">
    <location>
        <begin position="7"/>
        <end position="139"/>
    </location>
</feature>
<gene>
    <name evidence="8" type="ORF">FHX76_000149</name>
</gene>
<dbReference type="AlphaFoldDB" id="A0A7X5TRJ8"/>
<dbReference type="InterPro" id="IPR037185">
    <property type="entry name" value="EmrE-like"/>
</dbReference>
<dbReference type="Pfam" id="PF00892">
    <property type="entry name" value="EamA"/>
    <property type="match status" value="2"/>
</dbReference>
<name>A0A7X5TRJ8_9MICO</name>
<feature type="transmembrane region" description="Helical" evidence="6">
    <location>
        <begin position="267"/>
        <end position="284"/>
    </location>
</feature>
<feature type="domain" description="EamA" evidence="7">
    <location>
        <begin position="155"/>
        <end position="284"/>
    </location>
</feature>
<dbReference type="GO" id="GO:0016020">
    <property type="term" value="C:membrane"/>
    <property type="evidence" value="ECO:0007669"/>
    <property type="project" value="UniProtKB-SubCell"/>
</dbReference>
<feature type="transmembrane region" description="Helical" evidence="6">
    <location>
        <begin position="95"/>
        <end position="116"/>
    </location>
</feature>
<evidence type="ECO:0000313" key="9">
    <source>
        <dbReference type="Proteomes" id="UP000541033"/>
    </source>
</evidence>
<accession>A0A7X5TRJ8</accession>
<dbReference type="InterPro" id="IPR050638">
    <property type="entry name" value="AA-Vitamin_Transporters"/>
</dbReference>
<comment type="subcellular location">
    <subcellularLocation>
        <location evidence="1">Membrane</location>
        <topology evidence="1">Multi-pass membrane protein</topology>
    </subcellularLocation>
</comment>
<feature type="transmembrane region" description="Helical" evidence="6">
    <location>
        <begin position="184"/>
        <end position="201"/>
    </location>
</feature>
<dbReference type="PANTHER" id="PTHR32322">
    <property type="entry name" value="INNER MEMBRANE TRANSPORTER"/>
    <property type="match status" value="1"/>
</dbReference>